<evidence type="ECO:0000313" key="3">
    <source>
        <dbReference type="Proteomes" id="UP000775872"/>
    </source>
</evidence>
<organism evidence="2 3">
    <name type="scientific">Clonostachys solani</name>
    <dbReference type="NCBI Taxonomy" id="160281"/>
    <lineage>
        <taxon>Eukaryota</taxon>
        <taxon>Fungi</taxon>
        <taxon>Dikarya</taxon>
        <taxon>Ascomycota</taxon>
        <taxon>Pezizomycotina</taxon>
        <taxon>Sordariomycetes</taxon>
        <taxon>Hypocreomycetidae</taxon>
        <taxon>Hypocreales</taxon>
        <taxon>Bionectriaceae</taxon>
        <taxon>Clonostachys</taxon>
    </lineage>
</organism>
<protein>
    <submittedName>
        <fullName evidence="2">Uncharacterized protein</fullName>
    </submittedName>
</protein>
<reference evidence="2" key="1">
    <citation type="submission" date="2021-10" db="EMBL/GenBank/DDBJ databases">
        <authorList>
            <person name="Piombo E."/>
        </authorList>
    </citation>
    <scope>NUCLEOTIDE SEQUENCE</scope>
</reference>
<feature type="region of interest" description="Disordered" evidence="1">
    <location>
        <begin position="1"/>
        <end position="29"/>
    </location>
</feature>
<name>A0A9N9ZC85_9HYPO</name>
<sequence length="123" mass="12885">MAAGLNIASRGNRALSSTSSKLLDMPQSVRQSPRAASVVRVVLCPSKPFLPCLASSSSVLQPSRALVPISDEADLDGPGLAQAVVFLRTIPSSIQPPKLRSPSCHKRYHDRLASPGIYPGPGG</sequence>
<evidence type="ECO:0000256" key="1">
    <source>
        <dbReference type="SAM" id="MobiDB-lite"/>
    </source>
</evidence>
<evidence type="ECO:0000313" key="2">
    <source>
        <dbReference type="EMBL" id="CAH0052871.1"/>
    </source>
</evidence>
<accession>A0A9N9ZC85</accession>
<proteinExistence type="predicted"/>
<dbReference type="Proteomes" id="UP000775872">
    <property type="component" value="Unassembled WGS sequence"/>
</dbReference>
<gene>
    <name evidence="2" type="ORF">CSOL1703_00004738</name>
</gene>
<feature type="region of interest" description="Disordered" evidence="1">
    <location>
        <begin position="97"/>
        <end position="123"/>
    </location>
</feature>
<comment type="caution">
    <text evidence="2">The sequence shown here is derived from an EMBL/GenBank/DDBJ whole genome shotgun (WGS) entry which is preliminary data.</text>
</comment>
<dbReference type="EMBL" id="CABFOC020000045">
    <property type="protein sequence ID" value="CAH0052871.1"/>
    <property type="molecule type" value="Genomic_DNA"/>
</dbReference>
<keyword evidence="3" id="KW-1185">Reference proteome</keyword>
<dbReference type="AlphaFoldDB" id="A0A9N9ZC85"/>